<dbReference type="EMBL" id="CP083680">
    <property type="protein sequence ID" value="UYU65308.1"/>
    <property type="molecule type" value="Genomic_DNA"/>
</dbReference>
<evidence type="ECO:0000313" key="2">
    <source>
        <dbReference type="EMBL" id="MCE9237794.1"/>
    </source>
</evidence>
<organism evidence="1 4">
    <name type="scientific">Bacteroides thetaiotaomicron</name>
    <dbReference type="NCBI Taxonomy" id="818"/>
    <lineage>
        <taxon>Bacteria</taxon>
        <taxon>Pseudomonadati</taxon>
        <taxon>Bacteroidota</taxon>
        <taxon>Bacteroidia</taxon>
        <taxon>Bacteroidales</taxon>
        <taxon>Bacteroidaceae</taxon>
        <taxon>Bacteroides</taxon>
    </lineage>
</organism>
<evidence type="ECO:0000313" key="5">
    <source>
        <dbReference type="Proteomes" id="UP001156218"/>
    </source>
</evidence>
<dbReference type="AlphaFoldDB" id="A0A943HSW2"/>
<evidence type="ECO:0000313" key="3">
    <source>
        <dbReference type="EMBL" id="UYU65308.1"/>
    </source>
</evidence>
<reference evidence="3 5" key="2">
    <citation type="submission" date="2021-06" db="EMBL/GenBank/DDBJ databases">
        <title>Interrogation of the integrated mobile genetic elements in gut-associated Bacteroides with a consensus prediction approach.</title>
        <authorList>
            <person name="Campbell D.E."/>
            <person name="Leigh J.R."/>
            <person name="Kim T."/>
            <person name="England W."/>
            <person name="Whitaker R.J."/>
            <person name="Degnan P.H."/>
        </authorList>
    </citation>
    <scope>NUCLEOTIDE SEQUENCE [LARGE SCALE GENOMIC DNA]</scope>
    <source>
        <strain evidence="3 5">WAL8669</strain>
    </source>
</reference>
<proteinExistence type="predicted"/>
<dbReference type="Proteomes" id="UP001200544">
    <property type="component" value="Unassembled WGS sequence"/>
</dbReference>
<gene>
    <name evidence="2" type="ORF">K0H07_11620</name>
    <name evidence="1" type="ORF">KHY35_17435</name>
    <name evidence="3" type="ORF">KQP68_17230</name>
</gene>
<evidence type="ECO:0000313" key="4">
    <source>
        <dbReference type="Proteomes" id="UP000782901"/>
    </source>
</evidence>
<name>A0A943HSW2_BACT4</name>
<dbReference type="EMBL" id="JAGZEE010000029">
    <property type="protein sequence ID" value="MBS5412466.1"/>
    <property type="molecule type" value="Genomic_DNA"/>
</dbReference>
<dbReference type="Proteomes" id="UP000782901">
    <property type="component" value="Unassembled WGS sequence"/>
</dbReference>
<dbReference type="RefSeq" id="WP_055228921.1">
    <property type="nucleotide sequence ID" value="NZ_CABJDH010000020.1"/>
</dbReference>
<reference evidence="1" key="1">
    <citation type="submission" date="2021-02" db="EMBL/GenBank/DDBJ databases">
        <title>Infant gut strain persistence is associated with maternal origin, phylogeny, and functional potential including surface adhesion and iron acquisition.</title>
        <authorList>
            <person name="Lou Y.C."/>
        </authorList>
    </citation>
    <scope>NUCLEOTIDE SEQUENCE</scope>
    <source>
        <strain evidence="1">L3_082_243G1_dasL3_082_243G1_maxbin2.maxbin.015s ta_sub</strain>
    </source>
</reference>
<reference evidence="2" key="3">
    <citation type="submission" date="2021-07" db="EMBL/GenBank/DDBJ databases">
        <title>Comparative genomics of Bacteroides fragilis group isolates reveals species-dependent resistance mechanisms and validates clinical tools for resistance prediction.</title>
        <authorList>
            <person name="Wallace M.J."/>
            <person name="Jean S."/>
            <person name="Wallace M.A."/>
            <person name="Carey-Ann B.D."/>
            <person name="Dantas G."/>
        </authorList>
    </citation>
    <scope>NUCLEOTIDE SEQUENCE</scope>
    <source>
        <strain evidence="2">BJH_160</strain>
    </source>
</reference>
<protein>
    <submittedName>
        <fullName evidence="1">Uncharacterized protein</fullName>
    </submittedName>
</protein>
<accession>A0A943HSW2</accession>
<dbReference type="Proteomes" id="UP001156218">
    <property type="component" value="Chromosome"/>
</dbReference>
<evidence type="ECO:0000313" key="1">
    <source>
        <dbReference type="EMBL" id="MBS5412466.1"/>
    </source>
</evidence>
<dbReference type="EMBL" id="JAHYQA010000005">
    <property type="protein sequence ID" value="MCE9237794.1"/>
    <property type="molecule type" value="Genomic_DNA"/>
</dbReference>
<sequence length="78" mass="9211">MYINRIEVNPSDRKKFLAPIVHLCYDPSSPFNIKGPKFFAQLLFLTVNFRKNDQSNESLSIEEIDYEIQKMKRLLSDD</sequence>